<keyword evidence="5 9" id="KW-0812">Transmembrane</keyword>
<dbReference type="STRING" id="67855.RO21_01640"/>
<dbReference type="EMBL" id="SPPA01000007">
    <property type="protein sequence ID" value="TFV11146.1"/>
    <property type="molecule type" value="Genomic_DNA"/>
</dbReference>
<sequence length="430" mass="45892">MNKNTLVIGFMLFAIFFGAGNLIFPPKLGLESGLDFWSSISGFVITGVGLPLLGIIVSAFYEGGYKAVLNKVHPLFSLLFLMAIYLAIGPFFAIPRTAATSYEFAVLPFVSEGSSTYLFVFTVIYFAIALWLSLNPSKMVERIGAILTPALLLSIFALIIVSVFAYANNTPLAVDKDSSEALFGGMVEGYQTMDALASVAFAVIVLSAIKAKGVSGKAMISQTIMAGLIASVALGIIYIALGWIGNHIAIDQSTLTQLATEGKNIGAFILNKAASDNFGIFGSALLGLIVTLACLTTTIGLIVSVSEYFYEVFPKISYKIYAILFTLIGFIIANQGLNVVISKSVPVLLVLYPITMTVILLLLVNIFVKIPLLAQRISLGLVTITSILSVAGVEFISQLPLKNYSMEWLLPAVIGCVAGYLLNPVIGEKA</sequence>
<feature type="transmembrane region" description="Helical" evidence="9">
    <location>
        <begin position="318"/>
        <end position="337"/>
    </location>
</feature>
<evidence type="ECO:0000256" key="5">
    <source>
        <dbReference type="ARBA" id="ARBA00022692"/>
    </source>
</evidence>
<dbReference type="EMBL" id="JWIZ01000008">
    <property type="protein sequence ID" value="KMK52316.1"/>
    <property type="molecule type" value="Genomic_DNA"/>
</dbReference>
<feature type="transmembrane region" description="Helical" evidence="9">
    <location>
        <begin position="349"/>
        <end position="368"/>
    </location>
</feature>
<evidence type="ECO:0000313" key="10">
    <source>
        <dbReference type="EMBL" id="KMK52316.1"/>
    </source>
</evidence>
<feature type="transmembrane region" description="Helical" evidence="9">
    <location>
        <begin position="146"/>
        <end position="167"/>
    </location>
</feature>
<dbReference type="GO" id="GO:0015190">
    <property type="term" value="F:L-leucine transmembrane transporter activity"/>
    <property type="evidence" value="ECO:0007669"/>
    <property type="project" value="TreeGrafter"/>
</dbReference>
<keyword evidence="4" id="KW-1003">Cell membrane</keyword>
<feature type="transmembrane region" description="Helical" evidence="9">
    <location>
        <begin position="195"/>
        <end position="211"/>
    </location>
</feature>
<feature type="transmembrane region" description="Helical" evidence="9">
    <location>
        <begin position="7"/>
        <end position="24"/>
    </location>
</feature>
<evidence type="ECO:0000256" key="4">
    <source>
        <dbReference type="ARBA" id="ARBA00022475"/>
    </source>
</evidence>
<feature type="transmembrane region" description="Helical" evidence="9">
    <location>
        <begin position="408"/>
        <end position="426"/>
    </location>
</feature>
<keyword evidence="3 9" id="KW-0813">Transport</keyword>
<keyword evidence="6 9" id="KW-0029">Amino-acid transport</keyword>
<feature type="transmembrane region" description="Helical" evidence="9">
    <location>
        <begin position="73"/>
        <end position="94"/>
    </location>
</feature>
<dbReference type="NCBIfam" id="TIGR00796">
    <property type="entry name" value="livcs"/>
    <property type="match status" value="1"/>
</dbReference>
<keyword evidence="8 9" id="KW-0472">Membrane</keyword>
<evidence type="ECO:0000256" key="3">
    <source>
        <dbReference type="ARBA" id="ARBA00022448"/>
    </source>
</evidence>
<evidence type="ECO:0000256" key="9">
    <source>
        <dbReference type="RuleBase" id="RU362122"/>
    </source>
</evidence>
<dbReference type="GO" id="GO:0005304">
    <property type="term" value="F:L-valine transmembrane transporter activity"/>
    <property type="evidence" value="ECO:0007669"/>
    <property type="project" value="TreeGrafter"/>
</dbReference>
<dbReference type="GO" id="GO:0015818">
    <property type="term" value="P:isoleucine transport"/>
    <property type="evidence" value="ECO:0007669"/>
    <property type="project" value="TreeGrafter"/>
</dbReference>
<dbReference type="GO" id="GO:0015820">
    <property type="term" value="P:L-leucine transport"/>
    <property type="evidence" value="ECO:0007669"/>
    <property type="project" value="TreeGrafter"/>
</dbReference>
<dbReference type="RefSeq" id="WP_047976058.1">
    <property type="nucleotide sequence ID" value="NZ_JADGLC010000007.1"/>
</dbReference>
<evidence type="ECO:0000256" key="8">
    <source>
        <dbReference type="ARBA" id="ARBA00023136"/>
    </source>
</evidence>
<comment type="function">
    <text evidence="9">Component of the transport system for branched-chain amino acids.</text>
</comment>
<feature type="transmembrane region" description="Helical" evidence="9">
    <location>
        <begin position="223"/>
        <end position="244"/>
    </location>
</feature>
<feature type="transmembrane region" description="Helical" evidence="9">
    <location>
        <begin position="36"/>
        <end position="61"/>
    </location>
</feature>
<comment type="caution">
    <text evidence="10">The sequence shown here is derived from an EMBL/GenBank/DDBJ whole genome shotgun (WGS) entry which is preliminary data.</text>
</comment>
<keyword evidence="12" id="KW-1185">Reference proteome</keyword>
<evidence type="ECO:0000256" key="6">
    <source>
        <dbReference type="ARBA" id="ARBA00022970"/>
    </source>
</evidence>
<comment type="similarity">
    <text evidence="2 9">Belongs to the branched chain amino acid transporter family.</text>
</comment>
<evidence type="ECO:0000313" key="13">
    <source>
        <dbReference type="Proteomes" id="UP000297396"/>
    </source>
</evidence>
<reference evidence="11 13" key="2">
    <citation type="submission" date="2019-03" db="EMBL/GenBank/DDBJ databases">
        <title>Diversity of the mouse oral microbiome.</title>
        <authorList>
            <person name="Joseph S."/>
            <person name="Aduse-Opoku J."/>
            <person name="Curtis M."/>
            <person name="Wade W."/>
            <person name="Hashim A."/>
        </authorList>
    </citation>
    <scope>NUCLEOTIDE SEQUENCE [LARGE SCALE GENOMIC DNA]</scope>
    <source>
        <strain evidence="11 13">WT12</strain>
    </source>
</reference>
<dbReference type="InterPro" id="IPR004685">
    <property type="entry name" value="Brnchd-chn_aa_trnsp_Livcs"/>
</dbReference>
<dbReference type="PANTHER" id="PTHR30588">
    <property type="entry name" value="BRANCHED-CHAIN AMINO ACID TRANSPORT SYSTEM 2 CARRIER PROTEIN"/>
    <property type="match status" value="1"/>
</dbReference>
<dbReference type="GO" id="GO:0015188">
    <property type="term" value="F:L-isoleucine transmembrane transporter activity"/>
    <property type="evidence" value="ECO:0007669"/>
    <property type="project" value="TreeGrafter"/>
</dbReference>
<dbReference type="PATRIC" id="fig|67855.3.peg.2302"/>
<accession>A0A0J5P7X5</accession>
<feature type="transmembrane region" description="Helical" evidence="9">
    <location>
        <begin position="377"/>
        <end position="396"/>
    </location>
</feature>
<evidence type="ECO:0000256" key="7">
    <source>
        <dbReference type="ARBA" id="ARBA00022989"/>
    </source>
</evidence>
<dbReference type="Pfam" id="PF05525">
    <property type="entry name" value="Branch_AA_trans"/>
    <property type="match status" value="1"/>
</dbReference>
<evidence type="ECO:0000313" key="11">
    <source>
        <dbReference type="EMBL" id="TFV11146.1"/>
    </source>
</evidence>
<dbReference type="PANTHER" id="PTHR30588:SF7">
    <property type="entry name" value="BRANCHED-CHAIN AMINO ACID CARRIER PROTEIN SAOUHSC_01411-RELATED"/>
    <property type="match status" value="1"/>
</dbReference>
<protein>
    <recommendedName>
        <fullName evidence="9">Branched-chain amino acid transport system carrier protein</fullName>
    </recommendedName>
</protein>
<name>A0A0J5P7X5_9PAST</name>
<evidence type="ECO:0000313" key="12">
    <source>
        <dbReference type="Proteomes" id="UP000036270"/>
    </source>
</evidence>
<comment type="subcellular location">
    <subcellularLocation>
        <location evidence="9">Cell inner membrane</location>
        <topology evidence="9">Multi-pass membrane protein</topology>
    </subcellularLocation>
    <subcellularLocation>
        <location evidence="1">Cell membrane</location>
        <topology evidence="1">Multi-pass membrane protein</topology>
    </subcellularLocation>
</comment>
<dbReference type="Proteomes" id="UP000297396">
    <property type="component" value="Unassembled WGS sequence"/>
</dbReference>
<proteinExistence type="inferred from homology"/>
<dbReference type="AlphaFoldDB" id="A0A0J5P7X5"/>
<feature type="transmembrane region" description="Helical" evidence="9">
    <location>
        <begin position="280"/>
        <end position="306"/>
    </location>
</feature>
<evidence type="ECO:0000256" key="2">
    <source>
        <dbReference type="ARBA" id="ARBA00008540"/>
    </source>
</evidence>
<evidence type="ECO:0000256" key="1">
    <source>
        <dbReference type="ARBA" id="ARBA00004651"/>
    </source>
</evidence>
<dbReference type="OrthoDB" id="9783920at2"/>
<keyword evidence="7 9" id="KW-1133">Transmembrane helix</keyword>
<organism evidence="10 12">
    <name type="scientific">Muribacter muris</name>
    <dbReference type="NCBI Taxonomy" id="67855"/>
    <lineage>
        <taxon>Bacteria</taxon>
        <taxon>Pseudomonadati</taxon>
        <taxon>Pseudomonadota</taxon>
        <taxon>Gammaproteobacteria</taxon>
        <taxon>Pasteurellales</taxon>
        <taxon>Pasteurellaceae</taxon>
        <taxon>Muribacter</taxon>
    </lineage>
</organism>
<reference evidence="10 12" key="1">
    <citation type="submission" date="2014-12" db="EMBL/GenBank/DDBJ databases">
        <title>Reclassification of Actinobacillus muris as Muribacter muris.</title>
        <authorList>
            <person name="Christensen H."/>
            <person name="Nicklas W."/>
            <person name="Bisgaard M."/>
        </authorList>
    </citation>
    <scope>NUCLEOTIDE SEQUENCE [LARGE SCALE GENOMIC DNA]</scope>
    <source>
        <strain evidence="10 12">Ackerman80-443D</strain>
    </source>
</reference>
<dbReference type="GO" id="GO:0005886">
    <property type="term" value="C:plasma membrane"/>
    <property type="evidence" value="ECO:0007669"/>
    <property type="project" value="UniProtKB-SubCell"/>
</dbReference>
<feature type="transmembrane region" description="Helical" evidence="9">
    <location>
        <begin position="114"/>
        <end position="134"/>
    </location>
</feature>
<dbReference type="Proteomes" id="UP000036270">
    <property type="component" value="Unassembled WGS sequence"/>
</dbReference>
<gene>
    <name evidence="11" type="primary">brnQ</name>
    <name evidence="11" type="ORF">E4T80_04400</name>
    <name evidence="10" type="ORF">RO21_01640</name>
</gene>